<dbReference type="Proteomes" id="UP000439903">
    <property type="component" value="Unassembled WGS sequence"/>
</dbReference>
<gene>
    <name evidence="7" type="ORF">F8M41_025105</name>
</gene>
<dbReference type="Pfam" id="PF08031">
    <property type="entry name" value="BBE"/>
    <property type="match status" value="1"/>
</dbReference>
<evidence type="ECO:0000259" key="6">
    <source>
        <dbReference type="PROSITE" id="PS51387"/>
    </source>
</evidence>
<keyword evidence="3" id="KW-0560">Oxidoreductase</keyword>
<evidence type="ECO:0000256" key="5">
    <source>
        <dbReference type="SAM" id="Phobius"/>
    </source>
</evidence>
<keyword evidence="5" id="KW-1133">Transmembrane helix</keyword>
<dbReference type="PROSITE" id="PS51387">
    <property type="entry name" value="FAD_PCMH"/>
    <property type="match status" value="1"/>
</dbReference>
<organism evidence="7 8">
    <name type="scientific">Gigaspora margarita</name>
    <dbReference type="NCBI Taxonomy" id="4874"/>
    <lineage>
        <taxon>Eukaryota</taxon>
        <taxon>Fungi</taxon>
        <taxon>Fungi incertae sedis</taxon>
        <taxon>Mucoromycota</taxon>
        <taxon>Glomeromycotina</taxon>
        <taxon>Glomeromycetes</taxon>
        <taxon>Diversisporales</taxon>
        <taxon>Gigasporaceae</taxon>
        <taxon>Gigaspora</taxon>
    </lineage>
</organism>
<dbReference type="Gene3D" id="3.40.462.20">
    <property type="match status" value="1"/>
</dbReference>
<proteinExistence type="inferred from homology"/>
<sequence>MINLNLATIKSMISYLYIIIFFVSIVHTYLYTPNECPREDSLQYCLDVYIRGPTYYRKDFAYENDLLLERNSRVIHFPVAFVHPLDVFDVQSAIICGKNFNFTVIARSGGHSDESYSIGDRDCTLVVDLRYMNNIIIDANTQTAKIGPGVTLNTLFYSLSVHDFAFPSGECSTTGVGIILGGGLGYLMRKFGTSSDNLLDAQIVLANGTIVDHVKEYHELYWALRGAGNAGYGIVTSLTLKIYPIQKIVTSMVFTYDFDQTQLVFSVVNELGNSFHPNLTIQINHENVDKFEILGFYLGSSNDAKPHVQKLIELTNPKNESYVEGDWYNRLIVNDVGRRNIYKCKAFYIDSSGLSYEGVEYLMGFMKNFANNFLVRTMLVTGKVNEIGRNETAFVHRGLLYMLFLEITLDEVNYETRLKDLEIFSQAFQENYTSYEGYQNHLDKDLYNWQCRYYAENFGKLVEIKQKYDPNNLFNWNQSIPTNSEISCYSIK</sequence>
<evidence type="ECO:0000313" key="7">
    <source>
        <dbReference type="EMBL" id="KAF0471954.1"/>
    </source>
</evidence>
<accession>A0A8H3XJR2</accession>
<dbReference type="PROSITE" id="PS00862">
    <property type="entry name" value="OX2_COVAL_FAD"/>
    <property type="match status" value="1"/>
</dbReference>
<keyword evidence="5" id="KW-0812">Transmembrane</keyword>
<dbReference type="PANTHER" id="PTHR32448">
    <property type="entry name" value="OS08G0158400 PROTEIN"/>
    <property type="match status" value="1"/>
</dbReference>
<dbReference type="AlphaFoldDB" id="A0A8H3XJR2"/>
<dbReference type="InterPro" id="IPR012951">
    <property type="entry name" value="BBE"/>
</dbReference>
<keyword evidence="2" id="KW-0732">Signal</keyword>
<comment type="caution">
    <text evidence="7">The sequence shown here is derived from an EMBL/GenBank/DDBJ whole genome shotgun (WGS) entry which is preliminary data.</text>
</comment>
<keyword evidence="4" id="KW-0325">Glycoprotein</keyword>
<name>A0A8H3XJR2_GIGMA</name>
<dbReference type="EMBL" id="WTPW01000883">
    <property type="protein sequence ID" value="KAF0471954.1"/>
    <property type="molecule type" value="Genomic_DNA"/>
</dbReference>
<dbReference type="InterPro" id="IPR006094">
    <property type="entry name" value="Oxid_FAD_bind_N"/>
</dbReference>
<dbReference type="SUPFAM" id="SSF56176">
    <property type="entry name" value="FAD-binding/transporter-associated domain-like"/>
    <property type="match status" value="1"/>
</dbReference>
<reference evidence="7 8" key="1">
    <citation type="journal article" date="2019" name="Environ. Microbiol.">
        <title>At the nexus of three kingdoms: the genome of the mycorrhizal fungus Gigaspora margarita provides insights into plant, endobacterial and fungal interactions.</title>
        <authorList>
            <person name="Venice F."/>
            <person name="Ghignone S."/>
            <person name="Salvioli di Fossalunga A."/>
            <person name="Amselem J."/>
            <person name="Novero M."/>
            <person name="Xianan X."/>
            <person name="Sedzielewska Toro K."/>
            <person name="Morin E."/>
            <person name="Lipzen A."/>
            <person name="Grigoriev I.V."/>
            <person name="Henrissat B."/>
            <person name="Martin F.M."/>
            <person name="Bonfante P."/>
        </authorList>
    </citation>
    <scope>NUCLEOTIDE SEQUENCE [LARGE SCALE GENOMIC DNA]</scope>
    <source>
        <strain evidence="7 8">BEG34</strain>
    </source>
</reference>
<dbReference type="Gene3D" id="3.30.465.10">
    <property type="match status" value="1"/>
</dbReference>
<evidence type="ECO:0000256" key="1">
    <source>
        <dbReference type="ARBA" id="ARBA00005466"/>
    </source>
</evidence>
<evidence type="ECO:0000256" key="2">
    <source>
        <dbReference type="ARBA" id="ARBA00022729"/>
    </source>
</evidence>
<feature type="domain" description="FAD-binding PCMH-type" evidence="6">
    <location>
        <begin position="74"/>
        <end position="245"/>
    </location>
</feature>
<dbReference type="OrthoDB" id="415825at2759"/>
<evidence type="ECO:0000256" key="3">
    <source>
        <dbReference type="ARBA" id="ARBA00023002"/>
    </source>
</evidence>
<dbReference type="Pfam" id="PF01565">
    <property type="entry name" value="FAD_binding_4"/>
    <property type="match status" value="1"/>
</dbReference>
<comment type="similarity">
    <text evidence="1">Belongs to the oxygen-dependent FAD-linked oxidoreductase family.</text>
</comment>
<evidence type="ECO:0000256" key="4">
    <source>
        <dbReference type="ARBA" id="ARBA00023180"/>
    </source>
</evidence>
<dbReference type="InterPro" id="IPR016169">
    <property type="entry name" value="FAD-bd_PCMH_sub2"/>
</dbReference>
<keyword evidence="5" id="KW-0472">Membrane</keyword>
<dbReference type="InterPro" id="IPR036318">
    <property type="entry name" value="FAD-bd_PCMH-like_sf"/>
</dbReference>
<keyword evidence="8" id="KW-1185">Reference proteome</keyword>
<evidence type="ECO:0000313" key="8">
    <source>
        <dbReference type="Proteomes" id="UP000439903"/>
    </source>
</evidence>
<feature type="transmembrane region" description="Helical" evidence="5">
    <location>
        <begin position="12"/>
        <end position="31"/>
    </location>
</feature>
<dbReference type="GO" id="GO:0016491">
    <property type="term" value="F:oxidoreductase activity"/>
    <property type="evidence" value="ECO:0007669"/>
    <property type="project" value="UniProtKB-KW"/>
</dbReference>
<dbReference type="InterPro" id="IPR016166">
    <property type="entry name" value="FAD-bd_PCMH"/>
</dbReference>
<dbReference type="GO" id="GO:0071949">
    <property type="term" value="F:FAD binding"/>
    <property type="evidence" value="ECO:0007669"/>
    <property type="project" value="InterPro"/>
</dbReference>
<protein>
    <submittedName>
        <fullName evidence="7">FAD-binding domain-containing protein</fullName>
    </submittedName>
</protein>
<dbReference type="InterPro" id="IPR006093">
    <property type="entry name" value="Oxy_OxRdtase_FAD_BS"/>
</dbReference>